<protein>
    <submittedName>
        <fullName evidence="3">Uncharacterized protein</fullName>
    </submittedName>
</protein>
<accession>A0A7C5LAL4</accession>
<evidence type="ECO:0000256" key="1">
    <source>
        <dbReference type="ARBA" id="ARBA00022679"/>
    </source>
</evidence>
<dbReference type="InterPro" id="IPR050306">
    <property type="entry name" value="PfkB_Carbo_kinase"/>
</dbReference>
<dbReference type="InterPro" id="IPR029056">
    <property type="entry name" value="Ribokinase-like"/>
</dbReference>
<evidence type="ECO:0000256" key="2">
    <source>
        <dbReference type="ARBA" id="ARBA00022777"/>
    </source>
</evidence>
<dbReference type="GO" id="GO:0016301">
    <property type="term" value="F:kinase activity"/>
    <property type="evidence" value="ECO:0007669"/>
    <property type="project" value="UniProtKB-KW"/>
</dbReference>
<dbReference type="EMBL" id="DRWN01000031">
    <property type="protein sequence ID" value="HHK68384.1"/>
    <property type="molecule type" value="Genomic_DNA"/>
</dbReference>
<dbReference type="Gene3D" id="3.40.1190.20">
    <property type="match status" value="1"/>
</dbReference>
<keyword evidence="2" id="KW-0418">Kinase</keyword>
<gene>
    <name evidence="3" type="ORF">ENM11_04425</name>
</gene>
<dbReference type="SUPFAM" id="SSF53613">
    <property type="entry name" value="Ribokinase-like"/>
    <property type="match status" value="1"/>
</dbReference>
<proteinExistence type="predicted"/>
<dbReference type="PANTHER" id="PTHR43085">
    <property type="entry name" value="HEXOKINASE FAMILY MEMBER"/>
    <property type="match status" value="1"/>
</dbReference>
<evidence type="ECO:0000313" key="3">
    <source>
        <dbReference type="EMBL" id="HHK68384.1"/>
    </source>
</evidence>
<name>A0A7C5LAL4_CALS0</name>
<sequence>MKVGVVGALTIDITLEDGRMIGGPPWYAGNAIHALGGDAMLYSAVGEDFPEDFLRKLETTGLDTSHIIRVKDAKTYSFKPFFKKGLRLLKLVSEGPPLPVYVLEDFDAEAAIVSPVFKEVGVNHVKQLRSRTQVLSVDLQGFLRQVDSDGLIFLRAFAANDLLRQADVIHCSGEEAVALTGCGNVLDAAMTLSKLGVKTCLIGVENGLVLIDERDISSIEVVKPVAASDATGAGDILTGSFTVLLSAGMSAMDAAVRALEVVARSLVNPPPERVPVNLEVTGRLCRVAWRRPRV</sequence>
<dbReference type="AlphaFoldDB" id="A0A7C5LAL4"/>
<dbReference type="PANTHER" id="PTHR43085:SF57">
    <property type="entry name" value="CARBOHYDRATE KINASE PFKB DOMAIN-CONTAINING PROTEIN"/>
    <property type="match status" value="1"/>
</dbReference>
<keyword evidence="1" id="KW-0808">Transferase</keyword>
<organism evidence="3">
    <name type="scientific">Caldiarchaeum subterraneum</name>
    <dbReference type="NCBI Taxonomy" id="311458"/>
    <lineage>
        <taxon>Archaea</taxon>
        <taxon>Nitrososphaerota</taxon>
        <taxon>Candidatus Caldarchaeales</taxon>
        <taxon>Candidatus Caldarchaeaceae</taxon>
        <taxon>Candidatus Caldarchaeum</taxon>
    </lineage>
</organism>
<comment type="caution">
    <text evidence="3">The sequence shown here is derived from an EMBL/GenBank/DDBJ whole genome shotgun (WGS) entry which is preliminary data.</text>
</comment>
<reference evidence="3" key="1">
    <citation type="journal article" date="2020" name="mSystems">
        <title>Genome- and Community-Level Interaction Insights into Carbon Utilization and Element Cycling Functions of Hydrothermarchaeota in Hydrothermal Sediment.</title>
        <authorList>
            <person name="Zhou Z."/>
            <person name="Liu Y."/>
            <person name="Xu W."/>
            <person name="Pan J."/>
            <person name="Luo Z.H."/>
            <person name="Li M."/>
        </authorList>
    </citation>
    <scope>NUCLEOTIDE SEQUENCE [LARGE SCALE GENOMIC DNA]</scope>
    <source>
        <strain evidence="3">SpSt-1056</strain>
    </source>
</reference>